<keyword evidence="1 3" id="KW-0658">Purine biosynthesis</keyword>
<feature type="binding site" evidence="3 5">
    <location>
        <position position="43"/>
    </location>
    <ligand>
        <name>substrate</name>
    </ligand>
</feature>
<dbReference type="PANTHER" id="PTHR23046:SF2">
    <property type="entry name" value="PHOSPHORIBOSYLAMINOIMIDAZOLE CARBOXYLASE"/>
    <property type="match status" value="1"/>
</dbReference>
<evidence type="ECO:0000256" key="2">
    <source>
        <dbReference type="ARBA" id="ARBA00023235"/>
    </source>
</evidence>
<dbReference type="EMBL" id="FRFE01000035">
    <property type="protein sequence ID" value="SHO52389.1"/>
    <property type="molecule type" value="Genomic_DNA"/>
</dbReference>
<dbReference type="GO" id="GO:0034023">
    <property type="term" value="F:5-(carboxyamino)imidazole ribonucleotide mutase activity"/>
    <property type="evidence" value="ECO:0007669"/>
    <property type="project" value="UniProtKB-UniRule"/>
</dbReference>
<comment type="catalytic activity">
    <reaction evidence="3 4">
        <text>5-carboxyamino-1-(5-phospho-D-ribosyl)imidazole + H(+) = 5-amino-1-(5-phospho-D-ribosyl)imidazole-4-carboxylate</text>
        <dbReference type="Rhea" id="RHEA:13193"/>
        <dbReference type="ChEBI" id="CHEBI:15378"/>
        <dbReference type="ChEBI" id="CHEBI:58730"/>
        <dbReference type="ChEBI" id="CHEBI:77657"/>
        <dbReference type="EC" id="5.4.99.18"/>
    </reaction>
</comment>
<accession>A0A1M7YIH0</accession>
<dbReference type="GO" id="GO:0006189">
    <property type="term" value="P:'de novo' IMP biosynthetic process"/>
    <property type="evidence" value="ECO:0007669"/>
    <property type="project" value="UniProtKB-UniRule"/>
</dbReference>
<dbReference type="InterPro" id="IPR000031">
    <property type="entry name" value="PurE_dom"/>
</dbReference>
<organism evidence="7 8">
    <name type="scientific">Desulfopila aestuarii DSM 18488</name>
    <dbReference type="NCBI Taxonomy" id="1121416"/>
    <lineage>
        <taxon>Bacteria</taxon>
        <taxon>Pseudomonadati</taxon>
        <taxon>Thermodesulfobacteriota</taxon>
        <taxon>Desulfobulbia</taxon>
        <taxon>Desulfobulbales</taxon>
        <taxon>Desulfocapsaceae</taxon>
        <taxon>Desulfopila</taxon>
    </lineage>
</organism>
<dbReference type="PANTHER" id="PTHR23046">
    <property type="entry name" value="PHOSPHORIBOSYLAMINOIMIDAZOLE CARBOXYLASE CATALYTIC SUBUNIT"/>
    <property type="match status" value="1"/>
</dbReference>
<evidence type="ECO:0000256" key="3">
    <source>
        <dbReference type="HAMAP-Rule" id="MF_01929"/>
    </source>
</evidence>
<dbReference type="Gene3D" id="3.40.50.1970">
    <property type="match status" value="1"/>
</dbReference>
<evidence type="ECO:0000256" key="4">
    <source>
        <dbReference type="PIRNR" id="PIRNR001338"/>
    </source>
</evidence>
<sequence length="180" mass="19187">MKEKPIVGILLGSGSDLPVMKKAAEVLKEMEVPFEMDISSAHRLPDKTAEYARKARGRGIEVIIAGAGMAAHLAGVIAAHTTLPVIGVPLASGALNGEDALYSTVQMPPGIPVATVAVDGAKNSAYLACSILSIKYPELADRLEVFRENTRRSLNDQSEQLTRELLASNLISKQEYSSKS</sequence>
<proteinExistence type="inferred from homology"/>
<dbReference type="AlphaFoldDB" id="A0A1M7YIH0"/>
<dbReference type="RefSeq" id="WP_073615967.1">
    <property type="nucleotide sequence ID" value="NZ_FRFE01000035.1"/>
</dbReference>
<evidence type="ECO:0000256" key="1">
    <source>
        <dbReference type="ARBA" id="ARBA00022755"/>
    </source>
</evidence>
<dbReference type="NCBIfam" id="TIGR01162">
    <property type="entry name" value="purE"/>
    <property type="match status" value="1"/>
</dbReference>
<gene>
    <name evidence="3" type="primary">purE</name>
    <name evidence="7" type="ORF">SAMN02745220_04543</name>
</gene>
<evidence type="ECO:0000259" key="6">
    <source>
        <dbReference type="SMART" id="SM01001"/>
    </source>
</evidence>
<comment type="function">
    <text evidence="3 4">Catalyzes the conversion of N5-carboxyaminoimidazole ribonucleotide (N5-CAIR) to 4-carboxy-5-aminoimidazole ribonucleotide (CAIR).</text>
</comment>
<feature type="domain" description="PurE" evidence="6">
    <location>
        <begin position="5"/>
        <end position="154"/>
    </location>
</feature>
<dbReference type="PIRSF" id="PIRSF001338">
    <property type="entry name" value="AIR_carboxylase"/>
    <property type="match status" value="1"/>
</dbReference>
<comment type="pathway">
    <text evidence="3 4">Purine metabolism; IMP biosynthesis via de novo pathway; 5-amino-1-(5-phospho-D-ribosyl)imidazole-4-carboxylate from 5-amino-1-(5-phospho-D-ribosyl)imidazole (N5-CAIR route): step 2/2.</text>
</comment>
<comment type="similarity">
    <text evidence="3">Belongs to the AIR carboxylase family. Class I subfamily.</text>
</comment>
<dbReference type="Pfam" id="PF00731">
    <property type="entry name" value="AIRC"/>
    <property type="match status" value="1"/>
</dbReference>
<dbReference type="UniPathway" id="UPA00074">
    <property type="reaction ID" value="UER00943"/>
</dbReference>
<feature type="binding site" evidence="3 5">
    <location>
        <position position="13"/>
    </location>
    <ligand>
        <name>substrate</name>
    </ligand>
</feature>
<dbReference type="HAMAP" id="MF_01929">
    <property type="entry name" value="PurE_classI"/>
    <property type="match status" value="1"/>
</dbReference>
<keyword evidence="8" id="KW-1185">Reference proteome</keyword>
<dbReference type="STRING" id="1121416.SAMN02745220_04543"/>
<name>A0A1M7YIH0_9BACT</name>
<protein>
    <recommendedName>
        <fullName evidence="3 4">N5-carboxyaminoimidazole ribonucleotide mutase</fullName>
        <shortName evidence="3 4">N5-CAIR mutase</shortName>
        <ecNumber evidence="3 4">5.4.99.18</ecNumber>
    </recommendedName>
    <alternativeName>
        <fullName evidence="3">5-(carboxyamino)imidazole ribonucleotide mutase</fullName>
    </alternativeName>
</protein>
<keyword evidence="2 3" id="KW-0413">Isomerase</keyword>
<dbReference type="OrthoDB" id="9791908at2"/>
<evidence type="ECO:0000313" key="7">
    <source>
        <dbReference type="EMBL" id="SHO52389.1"/>
    </source>
</evidence>
<dbReference type="SUPFAM" id="SSF52255">
    <property type="entry name" value="N5-CAIR mutase (phosphoribosylaminoimidazole carboxylase, PurE)"/>
    <property type="match status" value="1"/>
</dbReference>
<dbReference type="EC" id="5.4.99.18" evidence="3 4"/>
<feature type="binding site" evidence="3 5">
    <location>
        <position position="16"/>
    </location>
    <ligand>
        <name>substrate</name>
    </ligand>
</feature>
<evidence type="ECO:0000256" key="5">
    <source>
        <dbReference type="PIRSR" id="PIRSR001338-1"/>
    </source>
</evidence>
<dbReference type="InterPro" id="IPR024694">
    <property type="entry name" value="PurE_prokaryotes"/>
</dbReference>
<evidence type="ECO:0000313" key="8">
    <source>
        <dbReference type="Proteomes" id="UP000184603"/>
    </source>
</evidence>
<reference evidence="7 8" key="1">
    <citation type="submission" date="2016-12" db="EMBL/GenBank/DDBJ databases">
        <authorList>
            <person name="Song W.-J."/>
            <person name="Kurnit D.M."/>
        </authorList>
    </citation>
    <scope>NUCLEOTIDE SEQUENCE [LARGE SCALE GENOMIC DNA]</scope>
    <source>
        <strain evidence="7 8">DSM 18488</strain>
    </source>
</reference>
<dbReference type="SMART" id="SM01001">
    <property type="entry name" value="AIRC"/>
    <property type="match status" value="1"/>
</dbReference>
<dbReference type="Proteomes" id="UP000184603">
    <property type="component" value="Unassembled WGS sequence"/>
</dbReference>
<dbReference type="InterPro" id="IPR033747">
    <property type="entry name" value="PurE_ClassI"/>
</dbReference>